<dbReference type="Proteomes" id="UP000030528">
    <property type="component" value="Unassembled WGS sequence"/>
</dbReference>
<proteinExistence type="predicted"/>
<dbReference type="eggNOG" id="ENOG502ZBH9">
    <property type="taxonomic scope" value="Bacteria"/>
</dbReference>
<keyword evidence="3" id="KW-1185">Reference proteome</keyword>
<sequence>MDFVLQHKWTFLILAECLFWIGLISFIVARYWLESNRGSLVIAILFIANDLWIAVMGWYDYKATGTFSSYQIVTLIIIVYALTYGKSDFKRLDRWIKRRLTILRKEPIPPDLLPASLYGREKAKAERKQVYVHAGVFIGVHLIFLILYGFNDLTSLPSLNEWFSSSEAKVPFGNTTINGISRIWVMIFVIDTLSALSYTIFPKQRTPL</sequence>
<feature type="transmembrane region" description="Helical" evidence="1">
    <location>
        <begin position="183"/>
        <end position="201"/>
    </location>
</feature>
<reference evidence="2 3" key="1">
    <citation type="submission" date="2013-08" db="EMBL/GenBank/DDBJ databases">
        <authorList>
            <person name="Huang J."/>
            <person name="Wang G."/>
        </authorList>
    </citation>
    <scope>NUCLEOTIDE SEQUENCE [LARGE SCALE GENOMIC DNA]</scope>
    <source>
        <strain evidence="2 3">JSM 076056</strain>
    </source>
</reference>
<dbReference type="EMBL" id="AVPE01000011">
    <property type="protein sequence ID" value="KGX91113.1"/>
    <property type="molecule type" value="Genomic_DNA"/>
</dbReference>
<keyword evidence="1" id="KW-0472">Membrane</keyword>
<keyword evidence="1" id="KW-1133">Transmembrane helix</keyword>
<feature type="transmembrane region" description="Helical" evidence="1">
    <location>
        <begin position="40"/>
        <end position="61"/>
    </location>
</feature>
<evidence type="ECO:0000256" key="1">
    <source>
        <dbReference type="SAM" id="Phobius"/>
    </source>
</evidence>
<feature type="transmembrane region" description="Helical" evidence="1">
    <location>
        <begin position="130"/>
        <end position="150"/>
    </location>
</feature>
<accession>A0A0A5GIR3</accession>
<evidence type="ECO:0000313" key="2">
    <source>
        <dbReference type="EMBL" id="KGX91113.1"/>
    </source>
</evidence>
<dbReference type="AlphaFoldDB" id="A0A0A5GIR3"/>
<feature type="transmembrane region" description="Helical" evidence="1">
    <location>
        <begin position="12"/>
        <end position="33"/>
    </location>
</feature>
<evidence type="ECO:0008006" key="4">
    <source>
        <dbReference type="Google" id="ProtNLM"/>
    </source>
</evidence>
<gene>
    <name evidence="2" type="ORF">N781_05320</name>
</gene>
<dbReference type="OrthoDB" id="1683959at2"/>
<feature type="transmembrane region" description="Helical" evidence="1">
    <location>
        <begin position="67"/>
        <end position="85"/>
    </location>
</feature>
<dbReference type="STRING" id="1385510.GCA_000425205_02593"/>
<organism evidence="2 3">
    <name type="scientific">Pontibacillus halophilus JSM 076056 = DSM 19796</name>
    <dbReference type="NCBI Taxonomy" id="1385510"/>
    <lineage>
        <taxon>Bacteria</taxon>
        <taxon>Bacillati</taxon>
        <taxon>Bacillota</taxon>
        <taxon>Bacilli</taxon>
        <taxon>Bacillales</taxon>
        <taxon>Bacillaceae</taxon>
        <taxon>Pontibacillus</taxon>
    </lineage>
</organism>
<name>A0A0A5GIR3_9BACI</name>
<protein>
    <recommendedName>
        <fullName evidence="4">Integral membrane protein</fullName>
    </recommendedName>
</protein>
<keyword evidence="1" id="KW-0812">Transmembrane</keyword>
<evidence type="ECO:0000313" key="3">
    <source>
        <dbReference type="Proteomes" id="UP000030528"/>
    </source>
</evidence>
<comment type="caution">
    <text evidence="2">The sequence shown here is derived from an EMBL/GenBank/DDBJ whole genome shotgun (WGS) entry which is preliminary data.</text>
</comment>
<dbReference type="RefSeq" id="WP_026800919.1">
    <property type="nucleotide sequence ID" value="NZ_AULI01000011.1"/>
</dbReference>